<keyword evidence="2" id="KW-0472">Membrane</keyword>
<keyword evidence="2" id="KW-0812">Transmembrane</keyword>
<accession>A0A9J7LCR3</accession>
<dbReference type="AlphaFoldDB" id="A0A9J7LCR3"/>
<dbReference type="Proteomes" id="UP000001554">
    <property type="component" value="Chromosome 6"/>
</dbReference>
<evidence type="ECO:0000313" key="3">
    <source>
        <dbReference type="Proteomes" id="UP000001554"/>
    </source>
</evidence>
<feature type="region of interest" description="Disordered" evidence="1">
    <location>
        <begin position="1"/>
        <end position="26"/>
    </location>
</feature>
<feature type="compositionally biased region" description="Pro residues" evidence="1">
    <location>
        <begin position="94"/>
        <end position="107"/>
    </location>
</feature>
<reference evidence="4" key="2">
    <citation type="submission" date="2025-08" db="UniProtKB">
        <authorList>
            <consortium name="RefSeq"/>
        </authorList>
    </citation>
    <scope>IDENTIFICATION</scope>
    <source>
        <strain evidence="4">S238N-H82</strain>
        <tissue evidence="4">Testes</tissue>
    </source>
</reference>
<name>A0A9J7LCR3_BRAFL</name>
<reference evidence="3" key="1">
    <citation type="journal article" date="2020" name="Nat. Ecol. Evol.">
        <title>Deeply conserved synteny resolves early events in vertebrate evolution.</title>
        <authorList>
            <person name="Simakov O."/>
            <person name="Marletaz F."/>
            <person name="Yue J.X."/>
            <person name="O'Connell B."/>
            <person name="Jenkins J."/>
            <person name="Brandt A."/>
            <person name="Calef R."/>
            <person name="Tung C.H."/>
            <person name="Huang T.K."/>
            <person name="Schmutz J."/>
            <person name="Satoh N."/>
            <person name="Yu J.K."/>
            <person name="Putnam N.H."/>
            <person name="Green R.E."/>
            <person name="Rokhsar D.S."/>
        </authorList>
    </citation>
    <scope>NUCLEOTIDE SEQUENCE [LARGE SCALE GENOMIC DNA]</scope>
    <source>
        <strain evidence="3">S238N-H82</strain>
    </source>
</reference>
<evidence type="ECO:0000313" key="4">
    <source>
        <dbReference type="RefSeq" id="XP_035679773.1"/>
    </source>
</evidence>
<keyword evidence="3" id="KW-1185">Reference proteome</keyword>
<dbReference type="GeneID" id="118418059"/>
<evidence type="ECO:0000256" key="2">
    <source>
        <dbReference type="SAM" id="Phobius"/>
    </source>
</evidence>
<gene>
    <name evidence="4" type="primary">LOC118418059</name>
</gene>
<feature type="region of interest" description="Disordered" evidence="1">
    <location>
        <begin position="92"/>
        <end position="112"/>
    </location>
</feature>
<protein>
    <submittedName>
        <fullName evidence="4">Uncharacterized protein LOC118418059 isoform X2</fullName>
    </submittedName>
</protein>
<sequence length="138" mass="14958">MADNGRDAPGSHPGPPHPGPPHPGPDFDVHYHDGYLDWMGFVTALIILIVVVKVIILICWLCGRNKRQGYVRLQGGANNTYHAADATAYTYPVHPSPAQPSAPPPYQNPYQAKDFSTMATAPPAYTAENPPPYSAPRT</sequence>
<proteinExistence type="predicted"/>
<evidence type="ECO:0000256" key="1">
    <source>
        <dbReference type="SAM" id="MobiDB-lite"/>
    </source>
</evidence>
<keyword evidence="2" id="KW-1133">Transmembrane helix</keyword>
<feature type="transmembrane region" description="Helical" evidence="2">
    <location>
        <begin position="38"/>
        <end position="62"/>
    </location>
</feature>
<dbReference type="RefSeq" id="XP_035679773.1">
    <property type="nucleotide sequence ID" value="XM_035823880.1"/>
</dbReference>
<feature type="compositionally biased region" description="Pro residues" evidence="1">
    <location>
        <begin position="12"/>
        <end position="24"/>
    </location>
</feature>
<organism evidence="3 4">
    <name type="scientific">Branchiostoma floridae</name>
    <name type="common">Florida lancelet</name>
    <name type="synonym">Amphioxus</name>
    <dbReference type="NCBI Taxonomy" id="7739"/>
    <lineage>
        <taxon>Eukaryota</taxon>
        <taxon>Metazoa</taxon>
        <taxon>Chordata</taxon>
        <taxon>Cephalochordata</taxon>
        <taxon>Leptocardii</taxon>
        <taxon>Amphioxiformes</taxon>
        <taxon>Branchiostomatidae</taxon>
        <taxon>Branchiostoma</taxon>
    </lineage>
</organism>